<name>A0A7V8VE86_9BACT</name>
<evidence type="ECO:0000256" key="1">
    <source>
        <dbReference type="ARBA" id="ARBA00022723"/>
    </source>
</evidence>
<feature type="domain" description="Gamma-butyrobetaine hydroxylase-like N-terminal" evidence="4">
    <location>
        <begin position="10"/>
        <end position="99"/>
    </location>
</feature>
<dbReference type="PANTHER" id="PTHR35303:SF5">
    <property type="entry name" value="OS02G0197800 PROTEIN"/>
    <property type="match status" value="1"/>
</dbReference>
<dbReference type="EMBL" id="JACEFB010000006">
    <property type="protein sequence ID" value="MBA2226430.1"/>
    <property type="molecule type" value="Genomic_DNA"/>
</dbReference>
<dbReference type="Gene3D" id="3.30.2020.30">
    <property type="match status" value="1"/>
</dbReference>
<accession>A0A7V8VE86</accession>
<gene>
    <name evidence="5" type="ORF">H0921_09690</name>
</gene>
<dbReference type="Proteomes" id="UP000542342">
    <property type="component" value="Unassembled WGS sequence"/>
</dbReference>
<evidence type="ECO:0000256" key="3">
    <source>
        <dbReference type="SAM" id="MobiDB-lite"/>
    </source>
</evidence>
<evidence type="ECO:0000256" key="2">
    <source>
        <dbReference type="ARBA" id="ARBA00023004"/>
    </source>
</evidence>
<dbReference type="GO" id="GO:0046872">
    <property type="term" value="F:metal ion binding"/>
    <property type="evidence" value="ECO:0007669"/>
    <property type="project" value="UniProtKB-KW"/>
</dbReference>
<protein>
    <submittedName>
        <fullName evidence="5">DUF971 domain-containing protein</fullName>
    </submittedName>
</protein>
<dbReference type="InterPro" id="IPR038492">
    <property type="entry name" value="GBBH-like_N_sf"/>
</dbReference>
<keyword evidence="1" id="KW-0479">Metal-binding</keyword>
<proteinExistence type="predicted"/>
<feature type="region of interest" description="Disordered" evidence="3">
    <location>
        <begin position="49"/>
        <end position="70"/>
    </location>
</feature>
<dbReference type="PANTHER" id="PTHR35303">
    <property type="entry name" value="OS02G0197800 PROTEIN"/>
    <property type="match status" value="1"/>
</dbReference>
<evidence type="ECO:0000313" key="6">
    <source>
        <dbReference type="Proteomes" id="UP000542342"/>
    </source>
</evidence>
<sequence length="120" mass="13494">MVAELWPVALRNEGDGLRIEWNDGVATFVRWQTLRENCPCASCIEERQRPPDPFRVLSPQEVAAGTPRPRSMTPVGRYAYQIVWNDGHATGIYTLERLRQLSQPLSMSSKSDAVSPPESP</sequence>
<dbReference type="AlphaFoldDB" id="A0A7V8VE86"/>
<reference evidence="5 6" key="1">
    <citation type="submission" date="2020-07" db="EMBL/GenBank/DDBJ databases">
        <title>Thermogemmata thermophila gen. nov., sp. nov., a novel moderate thermophilic planctomycete from a Kamchatka hot spring.</title>
        <authorList>
            <person name="Elcheninov A.G."/>
            <person name="Podosokorskaya O.A."/>
            <person name="Kovaleva O.L."/>
            <person name="Novikov A."/>
            <person name="Bonch-Osmolovskaya E.A."/>
            <person name="Toshchakov S.V."/>
            <person name="Kublanov I.V."/>
        </authorList>
    </citation>
    <scope>NUCLEOTIDE SEQUENCE [LARGE SCALE GENOMIC DNA]</scope>
    <source>
        <strain evidence="5 6">2918</strain>
    </source>
</reference>
<dbReference type="Pfam" id="PF06155">
    <property type="entry name" value="GBBH-like_N"/>
    <property type="match status" value="1"/>
</dbReference>
<keyword evidence="2" id="KW-0408">Iron</keyword>
<dbReference type="InterPro" id="IPR010376">
    <property type="entry name" value="GBBH-like_N"/>
</dbReference>
<comment type="caution">
    <text evidence="5">The sequence shown here is derived from an EMBL/GenBank/DDBJ whole genome shotgun (WGS) entry which is preliminary data.</text>
</comment>
<keyword evidence="6" id="KW-1185">Reference proteome</keyword>
<evidence type="ECO:0000313" key="5">
    <source>
        <dbReference type="EMBL" id="MBA2226430.1"/>
    </source>
</evidence>
<evidence type="ECO:0000259" key="4">
    <source>
        <dbReference type="Pfam" id="PF06155"/>
    </source>
</evidence>
<organism evidence="5 6">
    <name type="scientific">Thermogemmata fonticola</name>
    <dbReference type="NCBI Taxonomy" id="2755323"/>
    <lineage>
        <taxon>Bacteria</taxon>
        <taxon>Pseudomonadati</taxon>
        <taxon>Planctomycetota</taxon>
        <taxon>Planctomycetia</taxon>
        <taxon>Gemmatales</taxon>
        <taxon>Gemmataceae</taxon>
        <taxon>Thermogemmata</taxon>
    </lineage>
</organism>